<organism evidence="2 3">
    <name type="scientific">Thioalkalivibrio denitrificans</name>
    <dbReference type="NCBI Taxonomy" id="108003"/>
    <lineage>
        <taxon>Bacteria</taxon>
        <taxon>Pseudomonadati</taxon>
        <taxon>Pseudomonadota</taxon>
        <taxon>Gammaproteobacteria</taxon>
        <taxon>Chromatiales</taxon>
        <taxon>Ectothiorhodospiraceae</taxon>
        <taxon>Thioalkalivibrio</taxon>
    </lineage>
</organism>
<protein>
    <submittedName>
        <fullName evidence="2">FHA domain-containing protein</fullName>
    </submittedName>
</protein>
<name>A0A1V3NUZ0_9GAMM</name>
<dbReference type="Gene3D" id="2.60.200.20">
    <property type="match status" value="1"/>
</dbReference>
<dbReference type="OrthoDB" id="9806704at2"/>
<evidence type="ECO:0000313" key="3">
    <source>
        <dbReference type="Proteomes" id="UP000189462"/>
    </source>
</evidence>
<dbReference type="InterPro" id="IPR000253">
    <property type="entry name" value="FHA_dom"/>
</dbReference>
<sequence length="141" mass="15903">MKHSMQSSDNGYEERAPTEQISADRLRSMYDLSARLSLSYEGLEHWFTASSRVFVVGRNLDCDLVVSTPVASRHHARFIYRKGKFVMIDQSTNGTYVQIKGNDQICLLNGEEFPLVGEGVISLGRPVEEGDPHLIRFRNPG</sequence>
<comment type="caution">
    <text evidence="2">The sequence shown here is derived from an EMBL/GenBank/DDBJ whole genome shotgun (WGS) entry which is preliminary data.</text>
</comment>
<dbReference type="PROSITE" id="PS50006">
    <property type="entry name" value="FHA_DOMAIN"/>
    <property type="match status" value="1"/>
</dbReference>
<evidence type="ECO:0000313" key="2">
    <source>
        <dbReference type="EMBL" id="OOG28688.1"/>
    </source>
</evidence>
<proteinExistence type="predicted"/>
<dbReference type="STRING" id="108003.B1C78_01125"/>
<dbReference type="Pfam" id="PF00498">
    <property type="entry name" value="FHA"/>
    <property type="match status" value="1"/>
</dbReference>
<gene>
    <name evidence="2" type="ORF">B1C78_01125</name>
</gene>
<dbReference type="EMBL" id="MVBK01000005">
    <property type="protein sequence ID" value="OOG28688.1"/>
    <property type="molecule type" value="Genomic_DNA"/>
</dbReference>
<accession>A0A1V3NUZ0</accession>
<dbReference type="SUPFAM" id="SSF49879">
    <property type="entry name" value="SMAD/FHA domain"/>
    <property type="match status" value="1"/>
</dbReference>
<evidence type="ECO:0000259" key="1">
    <source>
        <dbReference type="PROSITE" id="PS50006"/>
    </source>
</evidence>
<dbReference type="AlphaFoldDB" id="A0A1V3NUZ0"/>
<dbReference type="InterPro" id="IPR008984">
    <property type="entry name" value="SMAD_FHA_dom_sf"/>
</dbReference>
<reference evidence="2 3" key="1">
    <citation type="submission" date="2017-02" db="EMBL/GenBank/DDBJ databases">
        <title>Genomic diversity within the haloalkaliphilic genus Thioalkalivibrio.</title>
        <authorList>
            <person name="Ahn A.-C."/>
            <person name="Meier-Kolthoff J."/>
            <person name="Overmars L."/>
            <person name="Richter M."/>
            <person name="Woyke T."/>
            <person name="Sorokin D.Y."/>
            <person name="Muyzer G."/>
        </authorList>
    </citation>
    <scope>NUCLEOTIDE SEQUENCE [LARGE SCALE GENOMIC DNA]</scope>
    <source>
        <strain evidence="2 3">ALJD</strain>
    </source>
</reference>
<dbReference type="SMART" id="SM00240">
    <property type="entry name" value="FHA"/>
    <property type="match status" value="1"/>
</dbReference>
<dbReference type="CDD" id="cd00060">
    <property type="entry name" value="FHA"/>
    <property type="match status" value="1"/>
</dbReference>
<feature type="domain" description="FHA" evidence="1">
    <location>
        <begin position="54"/>
        <end position="98"/>
    </location>
</feature>
<keyword evidence="3" id="KW-1185">Reference proteome</keyword>
<dbReference type="Proteomes" id="UP000189462">
    <property type="component" value="Unassembled WGS sequence"/>
</dbReference>